<dbReference type="SUPFAM" id="SSF50814">
    <property type="entry name" value="Lipocalins"/>
    <property type="match status" value="1"/>
</dbReference>
<feature type="signal peptide" evidence="1">
    <location>
        <begin position="1"/>
        <end position="18"/>
    </location>
</feature>
<dbReference type="InterPro" id="IPR012674">
    <property type="entry name" value="Calycin"/>
</dbReference>
<proteinExistence type="evidence at transcript level"/>
<gene>
    <name evidence="2" type="primary">lipocalin</name>
</gene>
<sequence length="177" mass="19848">MKSWLFALGLALCCVVQANEKKPFQNFDCSKMARNWILRVIVTNCSHFENMIRGIKACPVSFVKKSQENMEMIMDMFTPQGCQIIKVNLTWVNGAIVATCGDGVEKTVEDVRINKNTMYTSARVRGKEQCKVATLAAKDIADIQPDLEDFTRFVNGVGLEGKKIYVLPTEDICPRSS</sequence>
<organism evidence="2">
    <name type="scientific">Deinagkistrodon acutus</name>
    <name type="common">Hundred-pace snake</name>
    <name type="synonym">Agkistrodon acutus</name>
    <dbReference type="NCBI Taxonomy" id="36307"/>
    <lineage>
        <taxon>Eukaryota</taxon>
        <taxon>Metazoa</taxon>
        <taxon>Chordata</taxon>
        <taxon>Craniata</taxon>
        <taxon>Vertebrata</taxon>
        <taxon>Euteleostomi</taxon>
        <taxon>Lepidosauria</taxon>
        <taxon>Squamata</taxon>
        <taxon>Bifurcata</taxon>
        <taxon>Unidentata</taxon>
        <taxon>Episquamata</taxon>
        <taxon>Toxicofera</taxon>
        <taxon>Serpentes</taxon>
        <taxon>Colubroidea</taxon>
        <taxon>Viperidae</taxon>
        <taxon>Crotalinae</taxon>
        <taxon>Deinagkistrodon</taxon>
    </lineage>
</organism>
<dbReference type="Gene3D" id="2.40.128.20">
    <property type="match status" value="1"/>
</dbReference>
<evidence type="ECO:0000256" key="1">
    <source>
        <dbReference type="SAM" id="SignalP"/>
    </source>
</evidence>
<accession>C9QNM2</accession>
<evidence type="ECO:0000313" key="2">
    <source>
        <dbReference type="EMBL" id="CAP10680.1"/>
    </source>
</evidence>
<reference evidence="2" key="1">
    <citation type="submission" date="2007-10" db="EMBL/GenBank/DDBJ databases">
        <title>Molecular cloning of the cDNA encoding a lipocalin homologue in venom gland of hundred-pace snake (Deinagkistrodon acutus).</title>
        <authorList>
            <person name="Chen J."/>
            <person name="Shi Y.H."/>
            <person name="Li M.Y."/>
        </authorList>
    </citation>
    <scope>NUCLEOTIDE SEQUENCE</scope>
    <source>
        <tissue evidence="2">Venom gland</tissue>
    </source>
</reference>
<keyword evidence="1" id="KW-0732">Signal</keyword>
<name>C9QNM2_DEIAC</name>
<feature type="chain" id="PRO_5003000761" evidence="1">
    <location>
        <begin position="19"/>
        <end position="177"/>
    </location>
</feature>
<dbReference type="AlphaFoldDB" id="C9QNM2"/>
<protein>
    <submittedName>
        <fullName evidence="2">Lipocalin homologue</fullName>
    </submittedName>
</protein>
<dbReference type="EMBL" id="AM889305">
    <property type="protein sequence ID" value="CAP10680.1"/>
    <property type="molecule type" value="mRNA"/>
</dbReference>